<reference evidence="3" key="1">
    <citation type="submission" date="2020-11" db="EMBL/GenBank/DDBJ databases">
        <authorList>
            <person name="Tran Van P."/>
        </authorList>
    </citation>
    <scope>NUCLEOTIDE SEQUENCE</scope>
</reference>
<dbReference type="SMART" id="SM01265">
    <property type="entry name" value="Mab-21"/>
    <property type="match status" value="1"/>
</dbReference>
<organism evidence="3">
    <name type="scientific">Timema shepardi</name>
    <name type="common">Walking stick</name>
    <dbReference type="NCBI Taxonomy" id="629360"/>
    <lineage>
        <taxon>Eukaryota</taxon>
        <taxon>Metazoa</taxon>
        <taxon>Ecdysozoa</taxon>
        <taxon>Arthropoda</taxon>
        <taxon>Hexapoda</taxon>
        <taxon>Insecta</taxon>
        <taxon>Pterygota</taxon>
        <taxon>Neoptera</taxon>
        <taxon>Polyneoptera</taxon>
        <taxon>Phasmatodea</taxon>
        <taxon>Timematodea</taxon>
        <taxon>Timematoidea</taxon>
        <taxon>Timematidae</taxon>
        <taxon>Timema</taxon>
    </lineage>
</organism>
<dbReference type="InterPro" id="IPR046906">
    <property type="entry name" value="Mab-21_HhH/H2TH-like"/>
</dbReference>
<gene>
    <name evidence="3" type="ORF">TSIB3V08_LOCUS2240</name>
</gene>
<feature type="domain" description="Mab-21-like HhH/H2TH-like" evidence="2">
    <location>
        <begin position="707"/>
        <end position="776"/>
    </location>
</feature>
<feature type="region of interest" description="Disordered" evidence="1">
    <location>
        <begin position="127"/>
        <end position="150"/>
    </location>
</feature>
<proteinExistence type="predicted"/>
<evidence type="ECO:0000313" key="3">
    <source>
        <dbReference type="EMBL" id="CAD7257995.1"/>
    </source>
</evidence>
<feature type="compositionally biased region" description="Basic and acidic residues" evidence="1">
    <location>
        <begin position="442"/>
        <end position="454"/>
    </location>
</feature>
<accession>A0A7R9APR6</accession>
<evidence type="ECO:0000256" key="1">
    <source>
        <dbReference type="SAM" id="MobiDB-lite"/>
    </source>
</evidence>
<feature type="compositionally biased region" description="Polar residues" evidence="1">
    <location>
        <begin position="466"/>
        <end position="477"/>
    </location>
</feature>
<dbReference type="Gene3D" id="1.10.1410.40">
    <property type="match status" value="1"/>
</dbReference>
<protein>
    <recommendedName>
        <fullName evidence="2">Mab-21-like HhH/H2TH-like domain-containing protein</fullName>
    </recommendedName>
</protein>
<feature type="region of interest" description="Disordered" evidence="1">
    <location>
        <begin position="992"/>
        <end position="1033"/>
    </location>
</feature>
<feature type="region of interest" description="Disordered" evidence="1">
    <location>
        <begin position="413"/>
        <end position="477"/>
    </location>
</feature>
<feature type="compositionally biased region" description="Polar residues" evidence="1">
    <location>
        <begin position="993"/>
        <end position="1004"/>
    </location>
</feature>
<dbReference type="PANTHER" id="PTHR10656">
    <property type="entry name" value="CELL FATE DETERMINING PROTEIN MAB21-RELATED"/>
    <property type="match status" value="1"/>
</dbReference>
<evidence type="ECO:0000259" key="2">
    <source>
        <dbReference type="Pfam" id="PF20266"/>
    </source>
</evidence>
<dbReference type="InterPro" id="IPR024810">
    <property type="entry name" value="MAB21L/cGLR"/>
</dbReference>
<dbReference type="Pfam" id="PF20266">
    <property type="entry name" value="Mab-21_C"/>
    <property type="match status" value="1"/>
</dbReference>
<dbReference type="AlphaFoldDB" id="A0A7R9APR6"/>
<dbReference type="EMBL" id="OC000661">
    <property type="protein sequence ID" value="CAD7257995.1"/>
    <property type="molecule type" value="Genomic_DNA"/>
</dbReference>
<dbReference type="PANTHER" id="PTHR10656:SF69">
    <property type="entry name" value="MAB-21-LIKE HHH_H2TH-LIKE DOMAIN-CONTAINING PROTEIN"/>
    <property type="match status" value="1"/>
</dbReference>
<name>A0A7R9APR6_TIMSH</name>
<sequence length="1093" mass="124091">MDRWLKSGSLKKTIKTSATVPPVAMEASTANSVEEDGAVANARIAGQDEGFLDESATAGVTETSELLKELPMLFKACLSNQRTFGCQNEWRCSKATVVEDFKSSETDDFGVAPGLSIHEIERKKYFDPSKVSQSPEKKPTPTVDFDNGLPSVVGENNDPEVIALKMIRNSLRGDLDTFILNNLLLSVQFFENFDRTIAAVSSSSLSDPDIQRNLAPHDRQCVLPDKLYEAVGQRVRFKPRHGLNKHYAETLAALRLHVVQDNVEMCDSLDETHYSSVDGPNYFFATESTSKYGYVKLRCDASTISNKRRNTYEEIEDAEEPNTIYSEPSNVENYVESFSNDIIMPEQSTQPGIAMMQELQEHIANNGNRSMFLESPSISAPNGGIITPKKKMFGPSSPERAFGLMMTETERKLSGTLQSSPLAVKPGWRGHNIKLPISRSIQRPDSESNNEQKRRSGSSGYKSGSLPNSRGSESSDYGYTTITALKTQKKLKECQLGRIPANSSEIPNECFDKVMVKVLDSNNSRKELFETRYYLNSDTFMCHFVDLFSDRLAHLLGFDDECVELATKSGAKIYCNKFNKIGHFTVKDCYEVIPTIKCLSWPKDANEWIRRSRKSKVSQQEMIKFKWPTKRMVEKVQTMGCHVLPVGYIPARGDNRNRLIEWQLSFPEVEWFLETCLSHSQIRCYLFVMALYKSFLESFDPELGLLPSHIRTLLFWQCEKHYNDWPEERLGETLKMFVNIIYSALQKKHIENYFIRSQNLLESVPSPSILKVQEKIFRIRENLVMHMLISVRNLTYLNDEGNEIDNFYPVLDYQRLYDILTTKELLTLANPLLARTGISTTNQADSGPKLISLDPEKEDEVMNLWIGVKVSNPQQQFAEKVSRQIEAESVANKITAKMANSKSTESINVKIHINKGADPLRRKLLLEMFIPHFIEMAKKSNQFRAAKQAQMYLQHASRLATLLGEDAGEEIASKKYLKTIKHLQEASKGSVFMPTSSGFRNPTHNFLPPQRDSRKNTPISVRTPFPLPQNTVVHPEIKKPPMIITEAHVHNQNHSSENGPQNRYKINVPNPKVKLEDDYEEIVVDEEIVDSKL</sequence>